<keyword evidence="3" id="KW-1185">Reference proteome</keyword>
<feature type="region of interest" description="Disordered" evidence="1">
    <location>
        <begin position="513"/>
        <end position="533"/>
    </location>
</feature>
<organism evidence="2 3">
    <name type="scientific">Sphagnum troendelagicum</name>
    <dbReference type="NCBI Taxonomy" id="128251"/>
    <lineage>
        <taxon>Eukaryota</taxon>
        <taxon>Viridiplantae</taxon>
        <taxon>Streptophyta</taxon>
        <taxon>Embryophyta</taxon>
        <taxon>Bryophyta</taxon>
        <taxon>Sphagnophytina</taxon>
        <taxon>Sphagnopsida</taxon>
        <taxon>Sphagnales</taxon>
        <taxon>Sphagnaceae</taxon>
        <taxon>Sphagnum</taxon>
    </lineage>
</organism>
<evidence type="ECO:0000313" key="3">
    <source>
        <dbReference type="Proteomes" id="UP001497512"/>
    </source>
</evidence>
<feature type="compositionally biased region" description="Low complexity" evidence="1">
    <location>
        <begin position="169"/>
        <end position="183"/>
    </location>
</feature>
<feature type="compositionally biased region" description="Basic and acidic residues" evidence="1">
    <location>
        <begin position="514"/>
        <end position="529"/>
    </location>
</feature>
<dbReference type="Proteomes" id="UP001497512">
    <property type="component" value="Chromosome 2"/>
</dbReference>
<feature type="region of interest" description="Disordered" evidence="1">
    <location>
        <begin position="96"/>
        <end position="129"/>
    </location>
</feature>
<reference evidence="2" key="1">
    <citation type="submission" date="2024-02" db="EMBL/GenBank/DDBJ databases">
        <authorList>
            <consortium name="ELIXIR-Norway"/>
            <consortium name="Elixir Norway"/>
        </authorList>
    </citation>
    <scope>NUCLEOTIDE SEQUENCE</scope>
</reference>
<gene>
    <name evidence="2" type="ORF">CSSPTR1EN2_LOCUS13422</name>
</gene>
<feature type="region of interest" description="Disordered" evidence="1">
    <location>
        <begin position="143"/>
        <end position="183"/>
    </location>
</feature>
<feature type="compositionally biased region" description="Polar residues" evidence="1">
    <location>
        <begin position="143"/>
        <end position="161"/>
    </location>
</feature>
<feature type="compositionally biased region" description="Polar residues" evidence="1">
    <location>
        <begin position="103"/>
        <end position="129"/>
    </location>
</feature>
<evidence type="ECO:0000256" key="1">
    <source>
        <dbReference type="SAM" id="MobiDB-lite"/>
    </source>
</evidence>
<protein>
    <submittedName>
        <fullName evidence="2">Uncharacterized protein</fullName>
    </submittedName>
</protein>
<evidence type="ECO:0000313" key="2">
    <source>
        <dbReference type="EMBL" id="CAK9216341.1"/>
    </source>
</evidence>
<feature type="region of interest" description="Disordered" evidence="1">
    <location>
        <begin position="425"/>
        <end position="449"/>
    </location>
</feature>
<name>A0ABP0UBS8_9BRYO</name>
<sequence length="626" mass="68239">MGECGRSSLHLPKSATCVADDMSVACDIARRFEQLETQWLSFQQKSAKWEADKDTLCKGNACSLPNCRLPADQPSPASSYSNPLFTNHTMSFRSPGIGEGMASASSRTGSPHTTCSPLQSKTENPPFSTIQCTTTTTLLSSTRHNANSSIKDDNLSSSTQVPPIAAAHPSSNSSTPLLLSPTPGAAVNTSKCRHLSHPCDDDLLLPLDYTKATIPTFYNKKPPLISPAPTTANLKGALGCQPQVSCVSFSRLSLQSGTHESKTNSLVSNLNYHLQESCDPSHLLLEATEVKVPLKKSGNSNNHDEEIIESSPSAAASSTSNNAFSVPLTHKLGKHCPPKLQTAAPVLNCLGQAERVVWDQIYPCISRSPPPFTPRTLTADAELQLDPSSYGGVSLRNVSWGDLADTGASLSGVTNHMRIHTAENDAEEGRVSSPQMPGCTPETMPSKNGNGLKLEVQIAEGNKTESQNPKLGDRLVRVNWELRLSKREAALRIAEERLIEEQQKLSERQLSLARSEDTFSQREEAAKNEKKAKKATLEQQAAAEAMMKSADEKSSSLEEERIKIVQERENLILWVSRLQERRKVKTALMTHLQVELMQEKTDFPLHPSAETDHFLRMNSKGIGTLD</sequence>
<proteinExistence type="predicted"/>
<dbReference type="EMBL" id="OZ019894">
    <property type="protein sequence ID" value="CAK9216341.1"/>
    <property type="molecule type" value="Genomic_DNA"/>
</dbReference>
<accession>A0ABP0UBS8</accession>
<feature type="compositionally biased region" description="Low complexity" evidence="1">
    <location>
        <begin position="310"/>
        <end position="320"/>
    </location>
</feature>
<feature type="region of interest" description="Disordered" evidence="1">
    <location>
        <begin position="295"/>
        <end position="320"/>
    </location>
</feature>